<dbReference type="PANTHER" id="PTHR31400:SF1">
    <property type="entry name" value="PROTEIN GUCD1"/>
    <property type="match status" value="1"/>
</dbReference>
<dbReference type="Pfam" id="PF09778">
    <property type="entry name" value="Guanylate_cyc_2"/>
    <property type="match status" value="1"/>
</dbReference>
<proteinExistence type="predicted"/>
<reference evidence="1 2" key="1">
    <citation type="journal article" date="2024" name="Nat. Commun.">
        <title>Phylogenomics reveals the evolutionary origins of lichenization in chlorophyte algae.</title>
        <authorList>
            <person name="Puginier C."/>
            <person name="Libourel C."/>
            <person name="Otte J."/>
            <person name="Skaloud P."/>
            <person name="Haon M."/>
            <person name="Grisel S."/>
            <person name="Petersen M."/>
            <person name="Berrin J.G."/>
            <person name="Delaux P.M."/>
            <person name="Dal Grande F."/>
            <person name="Keller J."/>
        </authorList>
    </citation>
    <scope>NUCLEOTIDE SEQUENCE [LARGE SCALE GENOMIC DNA]</scope>
    <source>
        <strain evidence="1 2">SAG 216-7</strain>
    </source>
</reference>
<dbReference type="PANTHER" id="PTHR31400">
    <property type="entry name" value="GUANYLYL CYCLASE DOMAIN CONTAINING PROTEIN 1 GUCD1"/>
    <property type="match status" value="1"/>
</dbReference>
<accession>A0ABR2YZG7</accession>
<comment type="caution">
    <text evidence="1">The sequence shown here is derived from an EMBL/GenBank/DDBJ whole genome shotgun (WGS) entry which is preliminary data.</text>
</comment>
<sequence>MIPCHSRHLSTSGRKTKLLASSQAMVMMYDPASLSCSGALKACLDSSMAACTARKLGETVAVAAHACRDSLLRAEALIQLGLLPKPLSHTQRVPHVRQVYNWDCGLACVLMVLRAAGIHSEDFSSLRTLCSVTSIWTVDLAYLLRRFGLDVEFTTITIGANPDYAKESFYREHMAEDGSRVERLFQEAAAAGITVTHRSVSCAELKERMLTGAAIIIALVDKTRLAGHSVPAAAVPSITPGLASRLGLAPSYTGHYIVICAYDPDTDRFMLQDPASTAEMNSVPSCSLEAARHAYGTDEDLLLITVPSSPSLTSSVSAMSGAAPALLCVRMGSGPDCQAGALLSAGVYVALTISRQL</sequence>
<dbReference type="Proteomes" id="UP001491310">
    <property type="component" value="Unassembled WGS sequence"/>
</dbReference>
<dbReference type="Gene3D" id="3.90.70.10">
    <property type="entry name" value="Cysteine proteinases"/>
    <property type="match status" value="1"/>
</dbReference>
<evidence type="ECO:0008006" key="3">
    <source>
        <dbReference type="Google" id="ProtNLM"/>
    </source>
</evidence>
<evidence type="ECO:0000313" key="1">
    <source>
        <dbReference type="EMBL" id="KAK9916795.1"/>
    </source>
</evidence>
<protein>
    <recommendedName>
        <fullName evidence="3">Guanylyl cyclase</fullName>
    </recommendedName>
</protein>
<dbReference type="InterPro" id="IPR018616">
    <property type="entry name" value="GUCD1"/>
</dbReference>
<name>A0ABR2YZG7_9CHLO</name>
<evidence type="ECO:0000313" key="2">
    <source>
        <dbReference type="Proteomes" id="UP001491310"/>
    </source>
</evidence>
<keyword evidence="2" id="KW-1185">Reference proteome</keyword>
<dbReference type="EMBL" id="JALJOT010000003">
    <property type="protein sequence ID" value="KAK9916795.1"/>
    <property type="molecule type" value="Genomic_DNA"/>
</dbReference>
<organism evidence="1 2">
    <name type="scientific">Coccomyxa subellipsoidea</name>
    <dbReference type="NCBI Taxonomy" id="248742"/>
    <lineage>
        <taxon>Eukaryota</taxon>
        <taxon>Viridiplantae</taxon>
        <taxon>Chlorophyta</taxon>
        <taxon>core chlorophytes</taxon>
        <taxon>Trebouxiophyceae</taxon>
        <taxon>Trebouxiophyceae incertae sedis</taxon>
        <taxon>Coccomyxaceae</taxon>
        <taxon>Coccomyxa</taxon>
    </lineage>
</organism>
<gene>
    <name evidence="1" type="ORF">WJX75_007133</name>
</gene>